<dbReference type="PANTHER" id="PTHR10088:SF4">
    <property type="entry name" value="GLUCOKINASE REGULATORY PROTEIN"/>
    <property type="match status" value="1"/>
</dbReference>
<evidence type="ECO:0000256" key="2">
    <source>
        <dbReference type="ARBA" id="ARBA00023277"/>
    </source>
</evidence>
<dbReference type="InterPro" id="IPR005488">
    <property type="entry name" value="Etherase_MurQ"/>
</dbReference>
<dbReference type="NCBIfam" id="NF009222">
    <property type="entry name" value="PRK12570.1"/>
    <property type="match status" value="1"/>
</dbReference>
<dbReference type="Pfam" id="PF22645">
    <property type="entry name" value="GKRP_SIS_N"/>
    <property type="match status" value="1"/>
</dbReference>
<dbReference type="CDD" id="cd05007">
    <property type="entry name" value="SIS_Etherase"/>
    <property type="match status" value="1"/>
</dbReference>
<dbReference type="PROSITE" id="PS01272">
    <property type="entry name" value="GCKR"/>
    <property type="match status" value="1"/>
</dbReference>
<dbReference type="NCBIfam" id="NF003915">
    <property type="entry name" value="PRK05441.1"/>
    <property type="match status" value="1"/>
</dbReference>
<dbReference type="EMBL" id="BFBR01000011">
    <property type="protein sequence ID" value="GBF59287.1"/>
    <property type="molecule type" value="Genomic_DNA"/>
</dbReference>
<sequence length="301" mass="31245">MLKGEIEPMTEIALQAYLSIAEWPTEQAVSTMIANQQEAAQAVARVAGSLAHAADSAAQRLGRAGRLIYAGAGTSGRIGVQDGVELGPTYGWPKSRLTFLMAGGEAAFMQSVEGAEDRHEAGVAEAEALGLTAADVVIGLAASGSTPYTIGVIEAARRAGALTIGLANKPPAPLIEAAEIGILIETGAEVIAGSTRMKAGTAQKIALNALSTAIMIRLGLVYEGRMVAMQISNRKLLGRARTMIMELTACSASQADAALEASGQDIRAAILLIKGWRLEQARADLDQWAGNLAAVIKARQN</sequence>
<dbReference type="InterPro" id="IPR040190">
    <property type="entry name" value="MURQ/GCKR"/>
</dbReference>
<dbReference type="PROSITE" id="PS51464">
    <property type="entry name" value="SIS"/>
    <property type="match status" value="1"/>
</dbReference>
<dbReference type="GO" id="GO:0009254">
    <property type="term" value="P:peptidoglycan turnover"/>
    <property type="evidence" value="ECO:0007669"/>
    <property type="project" value="TreeGrafter"/>
</dbReference>
<keyword evidence="1 4" id="KW-0456">Lyase</keyword>
<proteinExistence type="predicted"/>
<dbReference type="Gene3D" id="1.10.8.1080">
    <property type="match status" value="1"/>
</dbReference>
<dbReference type="InterPro" id="IPR005486">
    <property type="entry name" value="Glucokinase_regulatory_CS"/>
</dbReference>
<dbReference type="EC" id="4.2.1.126" evidence="4"/>
<feature type="domain" description="SIS" evidence="3">
    <location>
        <begin position="57"/>
        <end position="220"/>
    </location>
</feature>
<dbReference type="GO" id="GO:0016803">
    <property type="term" value="F:ether hydrolase activity"/>
    <property type="evidence" value="ECO:0007669"/>
    <property type="project" value="TreeGrafter"/>
</dbReference>
<dbReference type="InterPro" id="IPR046348">
    <property type="entry name" value="SIS_dom_sf"/>
</dbReference>
<evidence type="ECO:0000256" key="1">
    <source>
        <dbReference type="ARBA" id="ARBA00023239"/>
    </source>
</evidence>
<dbReference type="SUPFAM" id="SSF53697">
    <property type="entry name" value="SIS domain"/>
    <property type="match status" value="1"/>
</dbReference>
<keyword evidence="5" id="KW-1185">Reference proteome</keyword>
<dbReference type="Gene3D" id="3.40.50.10490">
    <property type="entry name" value="Glucose-6-phosphate isomerase like protein, domain 1"/>
    <property type="match status" value="1"/>
</dbReference>
<dbReference type="Proteomes" id="UP000245086">
    <property type="component" value="Unassembled WGS sequence"/>
</dbReference>
<organism evidence="4 5">
    <name type="scientific">Candidatus Phycosocius bacilliformis</name>
    <dbReference type="NCBI Taxonomy" id="1445552"/>
    <lineage>
        <taxon>Bacteria</taxon>
        <taxon>Pseudomonadati</taxon>
        <taxon>Pseudomonadota</taxon>
        <taxon>Alphaproteobacteria</taxon>
        <taxon>Caulobacterales</taxon>
        <taxon>Caulobacterales incertae sedis</taxon>
        <taxon>Candidatus Phycosocius</taxon>
    </lineage>
</organism>
<keyword evidence="2" id="KW-0119">Carbohydrate metabolism</keyword>
<protein>
    <submittedName>
        <fullName evidence="4">N-acetylmuramic acid 6-phosphate etherase</fullName>
        <ecNumber evidence="4">4.2.1.126</ecNumber>
    </submittedName>
</protein>
<name>A0A2P2EDY8_9PROT</name>
<accession>A0A2P2EDY8</accession>
<dbReference type="GO" id="GO:0016835">
    <property type="term" value="F:carbon-oxygen lyase activity"/>
    <property type="evidence" value="ECO:0007669"/>
    <property type="project" value="InterPro"/>
</dbReference>
<dbReference type="PANTHER" id="PTHR10088">
    <property type="entry name" value="GLUCOKINASE REGULATORY PROTEIN"/>
    <property type="match status" value="1"/>
</dbReference>
<gene>
    <name evidence="4" type="primary">murQ</name>
    <name evidence="4" type="ORF">PbB2_02981</name>
</gene>
<dbReference type="InterPro" id="IPR001347">
    <property type="entry name" value="SIS_dom"/>
</dbReference>
<evidence type="ECO:0000313" key="5">
    <source>
        <dbReference type="Proteomes" id="UP000245086"/>
    </source>
</evidence>
<dbReference type="GO" id="GO:0046348">
    <property type="term" value="P:amino sugar catabolic process"/>
    <property type="evidence" value="ECO:0007669"/>
    <property type="project" value="InterPro"/>
</dbReference>
<evidence type="ECO:0000313" key="4">
    <source>
        <dbReference type="EMBL" id="GBF59287.1"/>
    </source>
</evidence>
<dbReference type="AlphaFoldDB" id="A0A2P2EDY8"/>
<reference evidence="4 5" key="1">
    <citation type="journal article" date="2018" name="Genome Announc.">
        <title>Draft Genome Sequence of "Candidatus Phycosocius bacilliformis," an Alphaproteobacterial Ectosymbiont of the Hydrocarbon-Producing Green Alga Botryococcus braunii.</title>
        <authorList>
            <person name="Tanabe Y."/>
            <person name="Yamaguchi H."/>
            <person name="Watanabe M.M."/>
        </authorList>
    </citation>
    <scope>NUCLEOTIDE SEQUENCE [LARGE SCALE GENOMIC DNA]</scope>
    <source>
        <strain evidence="4 5">BOTRYCO-2</strain>
    </source>
</reference>
<comment type="caution">
    <text evidence="4">The sequence shown here is derived from an EMBL/GenBank/DDBJ whole genome shotgun (WGS) entry which is preliminary data.</text>
</comment>
<dbReference type="GO" id="GO:0097367">
    <property type="term" value="F:carbohydrate derivative binding"/>
    <property type="evidence" value="ECO:0007669"/>
    <property type="project" value="InterPro"/>
</dbReference>
<evidence type="ECO:0000259" key="3">
    <source>
        <dbReference type="PROSITE" id="PS51464"/>
    </source>
</evidence>